<dbReference type="PANTHER" id="PTHR43364:SF4">
    <property type="entry name" value="NAD(P)-LINKED OXIDOREDUCTASE SUPERFAMILY PROTEIN"/>
    <property type="match status" value="1"/>
</dbReference>
<dbReference type="EMBL" id="VTOU01000002">
    <property type="protein sequence ID" value="TZG27378.1"/>
    <property type="molecule type" value="Genomic_DNA"/>
</dbReference>
<dbReference type="Pfam" id="PF00248">
    <property type="entry name" value="Aldo_ket_red"/>
    <property type="match status" value="1"/>
</dbReference>
<accession>A0A5D9C697</accession>
<dbReference type="AlphaFoldDB" id="A0A5D9C697"/>
<evidence type="ECO:0000259" key="2">
    <source>
        <dbReference type="Pfam" id="PF00248"/>
    </source>
</evidence>
<dbReference type="PANTHER" id="PTHR43364">
    <property type="entry name" value="NADH-SPECIFIC METHYLGLYOXAL REDUCTASE-RELATED"/>
    <property type="match status" value="1"/>
</dbReference>
<proteinExistence type="predicted"/>
<keyword evidence="4" id="KW-1185">Reference proteome</keyword>
<dbReference type="InterPro" id="IPR050523">
    <property type="entry name" value="AKR_Detox_Biosynth"/>
</dbReference>
<keyword evidence="1" id="KW-0560">Oxidoreductase</keyword>
<dbReference type="InterPro" id="IPR023210">
    <property type="entry name" value="NADP_OxRdtase_dom"/>
</dbReference>
<dbReference type="FunFam" id="3.20.20.100:FF:000004">
    <property type="entry name" value="Oxidoreductase, aldo/keto reductase"/>
    <property type="match status" value="1"/>
</dbReference>
<dbReference type="InterPro" id="IPR036812">
    <property type="entry name" value="NAD(P)_OxRdtase_dom_sf"/>
</dbReference>
<comment type="caution">
    <text evidence="3">The sequence shown here is derived from an EMBL/GenBank/DDBJ whole genome shotgun (WGS) entry which is preliminary data.</text>
</comment>
<gene>
    <name evidence="3" type="ORF">FYJ91_07220</name>
</gene>
<evidence type="ECO:0000256" key="1">
    <source>
        <dbReference type="ARBA" id="ARBA00023002"/>
    </source>
</evidence>
<dbReference type="Gene3D" id="3.20.20.100">
    <property type="entry name" value="NADP-dependent oxidoreductase domain"/>
    <property type="match status" value="1"/>
</dbReference>
<organism evidence="3 4">
    <name type="scientific">Sphingomonas montanisoli</name>
    <dbReference type="NCBI Taxonomy" id="2606412"/>
    <lineage>
        <taxon>Bacteria</taxon>
        <taxon>Pseudomonadati</taxon>
        <taxon>Pseudomonadota</taxon>
        <taxon>Alphaproteobacteria</taxon>
        <taxon>Sphingomonadales</taxon>
        <taxon>Sphingomonadaceae</taxon>
        <taxon>Sphingomonas</taxon>
    </lineage>
</organism>
<dbReference type="GO" id="GO:0005829">
    <property type="term" value="C:cytosol"/>
    <property type="evidence" value="ECO:0007669"/>
    <property type="project" value="TreeGrafter"/>
</dbReference>
<dbReference type="Proteomes" id="UP000322077">
    <property type="component" value="Unassembled WGS sequence"/>
</dbReference>
<sequence length="339" mass="35959">MRYRRLGRSGLLVSELCLGTNTFGGGANWKTLGALDQAAANAVVGAAHEAGINFIDTADMYGAGESEQIVGQSLRDLGIARGDMVLATKVGGRMGKTPNDLGASRGHIIAGVEASLKRLNTDYIDVYMIHFADPATPIEETVRALDDLVRAGKIRYAGCSNFPSWLVAKAHGIAAREALHRFEIMESHYSLLTRELDEEVMPMASDAGLGLLIWGPLLGGLLSGKYSRDGGGEGRMGGHVPDSVGRDRLFDAIDVLRPIAERLGASPAQVALAWVLQRPAITSVLFGSRTPDQVRDNAAASDLVLSADDIAELDAVGARPVSYAHTVVGGAAKDRLPYR</sequence>
<dbReference type="SUPFAM" id="SSF51430">
    <property type="entry name" value="NAD(P)-linked oxidoreductase"/>
    <property type="match status" value="1"/>
</dbReference>
<evidence type="ECO:0000313" key="4">
    <source>
        <dbReference type="Proteomes" id="UP000322077"/>
    </source>
</evidence>
<protein>
    <submittedName>
        <fullName evidence="3">Aldo/keto reductase</fullName>
    </submittedName>
</protein>
<dbReference type="RefSeq" id="WP_149521590.1">
    <property type="nucleotide sequence ID" value="NZ_VTOU01000002.1"/>
</dbReference>
<reference evidence="3 4" key="1">
    <citation type="submission" date="2019-08" db="EMBL/GenBank/DDBJ databases">
        <authorList>
            <person name="Wang G."/>
            <person name="Xu Z."/>
        </authorList>
    </citation>
    <scope>NUCLEOTIDE SEQUENCE [LARGE SCALE GENOMIC DNA]</scope>
    <source>
        <strain evidence="3 4">ZX</strain>
    </source>
</reference>
<evidence type="ECO:0000313" key="3">
    <source>
        <dbReference type="EMBL" id="TZG27378.1"/>
    </source>
</evidence>
<feature type="domain" description="NADP-dependent oxidoreductase" evidence="2">
    <location>
        <begin position="15"/>
        <end position="316"/>
    </location>
</feature>
<name>A0A5D9C697_9SPHN</name>
<dbReference type="GO" id="GO:0016491">
    <property type="term" value="F:oxidoreductase activity"/>
    <property type="evidence" value="ECO:0007669"/>
    <property type="project" value="UniProtKB-KW"/>
</dbReference>